<dbReference type="Proteomes" id="UP000218765">
    <property type="component" value="Chromosome"/>
</dbReference>
<dbReference type="InterPro" id="IPR036691">
    <property type="entry name" value="Endo/exonu/phosph_ase_sf"/>
</dbReference>
<keyword evidence="2" id="KW-0378">Hydrolase</keyword>
<proteinExistence type="predicted"/>
<feature type="domain" description="Endonuclease/exonuclease/phosphatase" evidence="1">
    <location>
        <begin position="31"/>
        <end position="259"/>
    </location>
</feature>
<dbReference type="Gene3D" id="3.60.10.10">
    <property type="entry name" value="Endonuclease/exonuclease/phosphatase"/>
    <property type="match status" value="1"/>
</dbReference>
<dbReference type="InterPro" id="IPR051916">
    <property type="entry name" value="GPI-anchor_lipid_remodeler"/>
</dbReference>
<dbReference type="GO" id="GO:0006506">
    <property type="term" value="P:GPI anchor biosynthetic process"/>
    <property type="evidence" value="ECO:0007669"/>
    <property type="project" value="TreeGrafter"/>
</dbReference>
<dbReference type="GO" id="GO:0016020">
    <property type="term" value="C:membrane"/>
    <property type="evidence" value="ECO:0007669"/>
    <property type="project" value="GOC"/>
</dbReference>
<dbReference type="InterPro" id="IPR005135">
    <property type="entry name" value="Endo/exonuclease/phosphatase"/>
</dbReference>
<evidence type="ECO:0000259" key="1">
    <source>
        <dbReference type="Pfam" id="PF03372"/>
    </source>
</evidence>
<dbReference type="PANTHER" id="PTHR14859">
    <property type="entry name" value="CALCOFLUOR WHITE HYPERSENSITIVE PROTEIN PRECURSOR"/>
    <property type="match status" value="1"/>
</dbReference>
<dbReference type="GO" id="GO:0016787">
    <property type="term" value="F:hydrolase activity"/>
    <property type="evidence" value="ECO:0007669"/>
    <property type="project" value="UniProtKB-KW"/>
</dbReference>
<dbReference type="KEGG" id="ttc:FOKN1_0372"/>
<protein>
    <submittedName>
        <fullName evidence="2">Metal-dependent hydrolase</fullName>
    </submittedName>
</protein>
<gene>
    <name evidence="2" type="ORF">FOKN1_0372</name>
</gene>
<dbReference type="EMBL" id="AP018052">
    <property type="protein sequence ID" value="BAZ92776.1"/>
    <property type="molecule type" value="Genomic_DNA"/>
</dbReference>
<dbReference type="AlphaFoldDB" id="A0A1Z4VMC2"/>
<keyword evidence="3" id="KW-1185">Reference proteome</keyword>
<accession>A0A1Z4VMC2</accession>
<name>A0A1Z4VMC2_9GAMM</name>
<dbReference type="OrthoDB" id="5293344at2"/>
<evidence type="ECO:0000313" key="2">
    <source>
        <dbReference type="EMBL" id="BAZ92776.1"/>
    </source>
</evidence>
<evidence type="ECO:0000313" key="3">
    <source>
        <dbReference type="Proteomes" id="UP000218765"/>
    </source>
</evidence>
<dbReference type="SUPFAM" id="SSF56219">
    <property type="entry name" value="DNase I-like"/>
    <property type="match status" value="1"/>
</dbReference>
<dbReference type="Pfam" id="PF03372">
    <property type="entry name" value="Exo_endo_phos"/>
    <property type="match status" value="1"/>
</dbReference>
<dbReference type="PANTHER" id="PTHR14859:SF15">
    <property type="entry name" value="ENDONUCLEASE_EXONUCLEASE_PHOSPHATASE DOMAIN-CONTAINING PROTEIN"/>
    <property type="match status" value="1"/>
</dbReference>
<reference evidence="2 3" key="1">
    <citation type="submission" date="2017-05" db="EMBL/GenBank/DDBJ databases">
        <title>Thiocyanate degradation by Thiohalobacter thiocyanaticus FOKN1.</title>
        <authorList>
            <person name="Oshiki M."/>
            <person name="Fukushima T."/>
            <person name="Kawano S."/>
            <person name="Nakagawa J."/>
        </authorList>
    </citation>
    <scope>NUCLEOTIDE SEQUENCE [LARGE SCALE GENOMIC DNA]</scope>
    <source>
        <strain evidence="2 3">FOKN1</strain>
    </source>
</reference>
<organism evidence="2 3">
    <name type="scientific">Thiohalobacter thiocyanaticus</name>
    <dbReference type="NCBI Taxonomy" id="585455"/>
    <lineage>
        <taxon>Bacteria</taxon>
        <taxon>Pseudomonadati</taxon>
        <taxon>Pseudomonadota</taxon>
        <taxon>Gammaproteobacteria</taxon>
        <taxon>Thiohalobacterales</taxon>
        <taxon>Thiohalobacteraceae</taxon>
        <taxon>Thiohalobacter</taxon>
    </lineage>
</organism>
<sequence length="276" mass="31437">MSPAEIDTLLEHIPDRDGTAVGNTGQHLSLLSFNIQTGISTSRYRHYLTHSWKHVLPHATRFHNLDRIARLVGQYDLAGLQEVDAGSLRSGFVNLTEYIAQRAEFPFWYDQTNRRIGQIARHALGVVSRFQCHEIIEHRLPGPIAGRGALSLRYGQGEESLLLLIIHLALGRRARLQQLDYLSELVNAQRHVILMGDMNFPSDSKEMDYFINRTLLTEPVHGLHTFPSWRPNRNIDHILVSPTLQVDRIRVLNYPVSDHLPIAMDLTLPASLRLNI</sequence>
<dbReference type="RefSeq" id="WP_096364159.1">
    <property type="nucleotide sequence ID" value="NZ_AP018052.1"/>
</dbReference>